<reference evidence="11" key="1">
    <citation type="submission" date="2020-05" db="EMBL/GenBank/DDBJ databases">
        <authorList>
            <person name="Chiriac C."/>
            <person name="Salcher M."/>
            <person name="Ghai R."/>
            <person name="Kavagutti S V."/>
        </authorList>
    </citation>
    <scope>NUCLEOTIDE SEQUENCE</scope>
</reference>
<feature type="transmembrane region" description="Helical" evidence="10">
    <location>
        <begin position="12"/>
        <end position="35"/>
    </location>
</feature>
<evidence type="ECO:0000256" key="6">
    <source>
        <dbReference type="ARBA" id="ARBA00023098"/>
    </source>
</evidence>
<dbReference type="PANTHER" id="PTHR30309:SF0">
    <property type="entry name" value="GLYCEROL-3-PHOSPHATE ACYLTRANSFERASE-RELATED"/>
    <property type="match status" value="1"/>
</dbReference>
<keyword evidence="1" id="KW-1003">Cell membrane</keyword>
<dbReference type="SMART" id="SM01207">
    <property type="entry name" value="G3P_acyltransf"/>
    <property type="match status" value="1"/>
</dbReference>
<feature type="transmembrane region" description="Helical" evidence="10">
    <location>
        <begin position="119"/>
        <end position="141"/>
    </location>
</feature>
<accession>A0A6J7KPQ6</accession>
<dbReference type="HAMAP" id="MF_01043">
    <property type="entry name" value="PlsY"/>
    <property type="match status" value="1"/>
</dbReference>
<organism evidence="11">
    <name type="scientific">freshwater metagenome</name>
    <dbReference type="NCBI Taxonomy" id="449393"/>
    <lineage>
        <taxon>unclassified sequences</taxon>
        <taxon>metagenomes</taxon>
        <taxon>ecological metagenomes</taxon>
    </lineage>
</organism>
<name>A0A6J7KPQ6_9ZZZZ</name>
<feature type="transmembrane region" description="Helical" evidence="10">
    <location>
        <begin position="76"/>
        <end position="99"/>
    </location>
</feature>
<evidence type="ECO:0000256" key="10">
    <source>
        <dbReference type="SAM" id="Phobius"/>
    </source>
</evidence>
<evidence type="ECO:0000256" key="3">
    <source>
        <dbReference type="ARBA" id="ARBA00022679"/>
    </source>
</evidence>
<keyword evidence="7 10" id="KW-0472">Membrane</keyword>
<evidence type="ECO:0000313" key="11">
    <source>
        <dbReference type="EMBL" id="CAB4955714.1"/>
    </source>
</evidence>
<keyword evidence="3" id="KW-0808">Transferase</keyword>
<keyword evidence="2" id="KW-0444">Lipid biosynthesis</keyword>
<proteinExistence type="inferred from homology"/>
<protein>
    <submittedName>
        <fullName evidence="11">Unannotated protein</fullName>
    </submittedName>
</protein>
<feature type="transmembrane region" description="Helical" evidence="10">
    <location>
        <begin position="148"/>
        <end position="166"/>
    </location>
</feature>
<evidence type="ECO:0000256" key="4">
    <source>
        <dbReference type="ARBA" id="ARBA00022692"/>
    </source>
</evidence>
<feature type="transmembrane region" description="Helical" evidence="10">
    <location>
        <begin position="172"/>
        <end position="188"/>
    </location>
</feature>
<dbReference type="InterPro" id="IPR003811">
    <property type="entry name" value="G3P_acylTferase_PlsY"/>
</dbReference>
<keyword evidence="5 10" id="KW-1133">Transmembrane helix</keyword>
<evidence type="ECO:0000256" key="9">
    <source>
        <dbReference type="ARBA" id="ARBA00023264"/>
    </source>
</evidence>
<evidence type="ECO:0000256" key="1">
    <source>
        <dbReference type="ARBA" id="ARBA00022475"/>
    </source>
</evidence>
<dbReference type="GO" id="GO:0043772">
    <property type="term" value="F:acyl-phosphate glycerol-3-phosphate acyltransferase activity"/>
    <property type="evidence" value="ECO:0007669"/>
    <property type="project" value="InterPro"/>
</dbReference>
<keyword evidence="8" id="KW-0594">Phospholipid biosynthesis</keyword>
<sequence length="204" mass="20409">MARGPGLTTVSLPLYVAAVVAGYVVGSLNPAATIARIRGIDLRASGSGNPGATNAARTMGRGVGVLVLVLDLLKGFVPAVLFATFVGLAAGEVAGLAAVVGHVTSPFLRGRGGKGVATALGAILGTHAIWALPLLVVFAVTVALTRRVGLGAVAAAVALVPIALLMSDSWHSRAFALLIAAVILLRHVRNVRSALTGGDVSTGR</sequence>
<evidence type="ECO:0000256" key="7">
    <source>
        <dbReference type="ARBA" id="ARBA00023136"/>
    </source>
</evidence>
<evidence type="ECO:0000256" key="2">
    <source>
        <dbReference type="ARBA" id="ARBA00022516"/>
    </source>
</evidence>
<keyword evidence="6" id="KW-0443">Lipid metabolism</keyword>
<keyword evidence="9" id="KW-1208">Phospholipid metabolism</keyword>
<dbReference type="EMBL" id="CAFBNF010000217">
    <property type="protein sequence ID" value="CAB4955714.1"/>
    <property type="molecule type" value="Genomic_DNA"/>
</dbReference>
<gene>
    <name evidence="11" type="ORF">UFOPK3773_01672</name>
</gene>
<dbReference type="AlphaFoldDB" id="A0A6J7KPQ6"/>
<dbReference type="PANTHER" id="PTHR30309">
    <property type="entry name" value="INNER MEMBRANE PROTEIN YGIH"/>
    <property type="match status" value="1"/>
</dbReference>
<dbReference type="GO" id="GO:0005886">
    <property type="term" value="C:plasma membrane"/>
    <property type="evidence" value="ECO:0007669"/>
    <property type="project" value="InterPro"/>
</dbReference>
<evidence type="ECO:0000256" key="5">
    <source>
        <dbReference type="ARBA" id="ARBA00022989"/>
    </source>
</evidence>
<keyword evidence="4 10" id="KW-0812">Transmembrane</keyword>
<dbReference type="GO" id="GO:0008654">
    <property type="term" value="P:phospholipid biosynthetic process"/>
    <property type="evidence" value="ECO:0007669"/>
    <property type="project" value="UniProtKB-KW"/>
</dbReference>
<dbReference type="Pfam" id="PF02660">
    <property type="entry name" value="G3P_acyltransf"/>
    <property type="match status" value="1"/>
</dbReference>
<evidence type="ECO:0000256" key="8">
    <source>
        <dbReference type="ARBA" id="ARBA00023209"/>
    </source>
</evidence>